<sequence>MRILVVEDDETIGESLTWGLRAEGYTVELVADGNEALWQATEHTFDLILLDVMLPGLDGYQITSRLREAGNWTPILMLTAMDAALDQAEGLDLGADAYLTKPFEYPVLLAHMRALLRGRAQQRPAELRAGDLVMDPATRRVHRAGADIALTAGEASVLEYLLRADGRAVSKTELLEHCWDDFAQADPAVVEVRIHHLRRKLDQPNAPRIIHTVRGVGYRIDPDQP</sequence>
<dbReference type="AlphaFoldDB" id="A0A931AWA1"/>
<dbReference type="SUPFAM" id="SSF52172">
    <property type="entry name" value="CheY-like"/>
    <property type="match status" value="1"/>
</dbReference>
<accession>A0A931AWA1</accession>
<proteinExistence type="predicted"/>
<dbReference type="Pfam" id="PF00072">
    <property type="entry name" value="Response_reg"/>
    <property type="match status" value="1"/>
</dbReference>
<keyword evidence="4 7" id="KW-0238">DNA-binding</keyword>
<dbReference type="InterPro" id="IPR011006">
    <property type="entry name" value="CheY-like_superfamily"/>
</dbReference>
<comment type="caution">
    <text evidence="10">The sequence shown here is derived from an EMBL/GenBank/DDBJ whole genome shotgun (WGS) entry which is preliminary data.</text>
</comment>
<dbReference type="CDD" id="cd19935">
    <property type="entry name" value="REC_OmpR_CusR-like"/>
    <property type="match status" value="1"/>
</dbReference>
<dbReference type="InterPro" id="IPR039420">
    <property type="entry name" value="WalR-like"/>
</dbReference>
<name>A0A931AWA1_9ACTN</name>
<evidence type="ECO:0000256" key="1">
    <source>
        <dbReference type="ARBA" id="ARBA00022553"/>
    </source>
</evidence>
<dbReference type="PANTHER" id="PTHR48111:SF1">
    <property type="entry name" value="TWO-COMPONENT RESPONSE REGULATOR ORR33"/>
    <property type="match status" value="1"/>
</dbReference>
<feature type="DNA-binding region" description="OmpR/PhoB-type" evidence="7">
    <location>
        <begin position="124"/>
        <end position="222"/>
    </location>
</feature>
<dbReference type="Gene3D" id="1.10.10.10">
    <property type="entry name" value="Winged helix-like DNA-binding domain superfamily/Winged helix DNA-binding domain"/>
    <property type="match status" value="1"/>
</dbReference>
<evidence type="ECO:0000256" key="3">
    <source>
        <dbReference type="ARBA" id="ARBA00023015"/>
    </source>
</evidence>
<evidence type="ECO:0000313" key="11">
    <source>
        <dbReference type="Proteomes" id="UP000657385"/>
    </source>
</evidence>
<evidence type="ECO:0000256" key="5">
    <source>
        <dbReference type="ARBA" id="ARBA00023163"/>
    </source>
</evidence>
<gene>
    <name evidence="10" type="ORF">I2501_01160</name>
</gene>
<dbReference type="FunFam" id="3.40.50.2300:FF:000001">
    <property type="entry name" value="DNA-binding response regulator PhoB"/>
    <property type="match status" value="1"/>
</dbReference>
<dbReference type="EMBL" id="JADPRT010000001">
    <property type="protein sequence ID" value="MBF9066644.1"/>
    <property type="molecule type" value="Genomic_DNA"/>
</dbReference>
<keyword evidence="11" id="KW-1185">Reference proteome</keyword>
<evidence type="ECO:0000259" key="8">
    <source>
        <dbReference type="PROSITE" id="PS50110"/>
    </source>
</evidence>
<dbReference type="Proteomes" id="UP000657385">
    <property type="component" value="Unassembled WGS sequence"/>
</dbReference>
<evidence type="ECO:0000259" key="9">
    <source>
        <dbReference type="PROSITE" id="PS51755"/>
    </source>
</evidence>
<dbReference type="Pfam" id="PF00486">
    <property type="entry name" value="Trans_reg_C"/>
    <property type="match status" value="1"/>
</dbReference>
<protein>
    <submittedName>
        <fullName evidence="10">Response regulator transcription factor</fullName>
    </submittedName>
</protein>
<dbReference type="InterPro" id="IPR001789">
    <property type="entry name" value="Sig_transdc_resp-reg_receiver"/>
</dbReference>
<evidence type="ECO:0000256" key="2">
    <source>
        <dbReference type="ARBA" id="ARBA00023012"/>
    </source>
</evidence>
<dbReference type="InterPro" id="IPR001867">
    <property type="entry name" value="OmpR/PhoB-type_DNA-bd"/>
</dbReference>
<keyword evidence="1 6" id="KW-0597">Phosphoprotein</keyword>
<dbReference type="GO" id="GO:0000156">
    <property type="term" value="F:phosphorelay response regulator activity"/>
    <property type="evidence" value="ECO:0007669"/>
    <property type="project" value="TreeGrafter"/>
</dbReference>
<keyword evidence="5" id="KW-0804">Transcription</keyword>
<dbReference type="SMART" id="SM00448">
    <property type="entry name" value="REC"/>
    <property type="match status" value="1"/>
</dbReference>
<keyword evidence="3" id="KW-0805">Transcription regulation</keyword>
<dbReference type="SMART" id="SM00862">
    <property type="entry name" value="Trans_reg_C"/>
    <property type="match status" value="1"/>
</dbReference>
<evidence type="ECO:0000256" key="6">
    <source>
        <dbReference type="PROSITE-ProRule" id="PRU00169"/>
    </source>
</evidence>
<dbReference type="InterPro" id="IPR036388">
    <property type="entry name" value="WH-like_DNA-bd_sf"/>
</dbReference>
<dbReference type="GO" id="GO:0005829">
    <property type="term" value="C:cytosol"/>
    <property type="evidence" value="ECO:0007669"/>
    <property type="project" value="TreeGrafter"/>
</dbReference>
<evidence type="ECO:0000256" key="7">
    <source>
        <dbReference type="PROSITE-ProRule" id="PRU01091"/>
    </source>
</evidence>
<dbReference type="CDD" id="cd00383">
    <property type="entry name" value="trans_reg_C"/>
    <property type="match status" value="1"/>
</dbReference>
<dbReference type="GO" id="GO:0006355">
    <property type="term" value="P:regulation of DNA-templated transcription"/>
    <property type="evidence" value="ECO:0007669"/>
    <property type="project" value="InterPro"/>
</dbReference>
<dbReference type="RefSeq" id="WP_196191839.1">
    <property type="nucleotide sequence ID" value="NZ_JADPRT010000001.1"/>
</dbReference>
<dbReference type="PANTHER" id="PTHR48111">
    <property type="entry name" value="REGULATOR OF RPOS"/>
    <property type="match status" value="1"/>
</dbReference>
<dbReference type="PROSITE" id="PS50110">
    <property type="entry name" value="RESPONSE_REGULATORY"/>
    <property type="match status" value="1"/>
</dbReference>
<keyword evidence="2" id="KW-0902">Two-component regulatory system</keyword>
<reference evidence="10" key="1">
    <citation type="submission" date="2020-11" db="EMBL/GenBank/DDBJ databases">
        <title>Isolation and identification of active actinomycetes.</title>
        <authorList>
            <person name="Yu B."/>
        </authorList>
    </citation>
    <scope>NUCLEOTIDE SEQUENCE</scope>
    <source>
        <strain evidence="10">NEAU-YB345</strain>
    </source>
</reference>
<feature type="modified residue" description="4-aspartylphosphate" evidence="6">
    <location>
        <position position="51"/>
    </location>
</feature>
<dbReference type="PROSITE" id="PS51755">
    <property type="entry name" value="OMPR_PHOB"/>
    <property type="match status" value="1"/>
</dbReference>
<dbReference type="Gene3D" id="3.40.50.2300">
    <property type="match status" value="1"/>
</dbReference>
<feature type="domain" description="Response regulatory" evidence="8">
    <location>
        <begin position="2"/>
        <end position="116"/>
    </location>
</feature>
<feature type="domain" description="OmpR/PhoB-type" evidence="9">
    <location>
        <begin position="124"/>
        <end position="222"/>
    </location>
</feature>
<dbReference type="GO" id="GO:0032993">
    <property type="term" value="C:protein-DNA complex"/>
    <property type="evidence" value="ECO:0007669"/>
    <property type="project" value="TreeGrafter"/>
</dbReference>
<dbReference type="GO" id="GO:0000976">
    <property type="term" value="F:transcription cis-regulatory region binding"/>
    <property type="evidence" value="ECO:0007669"/>
    <property type="project" value="TreeGrafter"/>
</dbReference>
<organism evidence="10 11">
    <name type="scientific">Streptacidiphilus fuscans</name>
    <dbReference type="NCBI Taxonomy" id="2789292"/>
    <lineage>
        <taxon>Bacteria</taxon>
        <taxon>Bacillati</taxon>
        <taxon>Actinomycetota</taxon>
        <taxon>Actinomycetes</taxon>
        <taxon>Kitasatosporales</taxon>
        <taxon>Streptomycetaceae</taxon>
        <taxon>Streptacidiphilus</taxon>
    </lineage>
</organism>
<evidence type="ECO:0000313" key="10">
    <source>
        <dbReference type="EMBL" id="MBF9066644.1"/>
    </source>
</evidence>
<evidence type="ECO:0000256" key="4">
    <source>
        <dbReference type="ARBA" id="ARBA00023125"/>
    </source>
</evidence>